<dbReference type="InterPro" id="IPR027417">
    <property type="entry name" value="P-loop_NTPase"/>
</dbReference>
<dbReference type="InterPro" id="IPR050173">
    <property type="entry name" value="ABC_transporter_C-like"/>
</dbReference>
<evidence type="ECO:0000313" key="4">
    <source>
        <dbReference type="EMBL" id="KAG9981295.1"/>
    </source>
</evidence>
<dbReference type="GO" id="GO:0005524">
    <property type="term" value="F:ATP binding"/>
    <property type="evidence" value="ECO:0007669"/>
    <property type="project" value="UniProtKB-KW"/>
</dbReference>
<dbReference type="EMBL" id="JAHFXS010000870">
    <property type="protein sequence ID" value="KAG9981295.1"/>
    <property type="molecule type" value="Genomic_DNA"/>
</dbReference>
<dbReference type="InterPro" id="IPR017871">
    <property type="entry name" value="ABC_transporter-like_CS"/>
</dbReference>
<reference evidence="4" key="2">
    <citation type="submission" date="2021-08" db="EMBL/GenBank/DDBJ databases">
        <authorList>
            <person name="Gostincar C."/>
            <person name="Sun X."/>
            <person name="Song Z."/>
            <person name="Gunde-Cimerman N."/>
        </authorList>
    </citation>
    <scope>NUCLEOTIDE SEQUENCE</scope>
    <source>
        <strain evidence="4">EXF-9298</strain>
    </source>
</reference>
<dbReference type="GO" id="GO:0016020">
    <property type="term" value="C:membrane"/>
    <property type="evidence" value="ECO:0007669"/>
    <property type="project" value="TreeGrafter"/>
</dbReference>
<accession>A0A9P8JUV6</accession>
<feature type="domain" description="ABC transporter" evidence="3">
    <location>
        <begin position="11"/>
        <end position="248"/>
    </location>
</feature>
<dbReference type="Gene3D" id="3.40.50.300">
    <property type="entry name" value="P-loop containing nucleotide triphosphate hydrolases"/>
    <property type="match status" value="1"/>
</dbReference>
<dbReference type="InterPro" id="IPR003593">
    <property type="entry name" value="AAA+_ATPase"/>
</dbReference>
<dbReference type="Proteomes" id="UP000729357">
    <property type="component" value="Unassembled WGS sequence"/>
</dbReference>
<evidence type="ECO:0000313" key="5">
    <source>
        <dbReference type="Proteomes" id="UP000729357"/>
    </source>
</evidence>
<keyword evidence="4" id="KW-0378">Hydrolase</keyword>
<gene>
    <name evidence="4" type="ORF">KCU98_g7559</name>
</gene>
<keyword evidence="2" id="KW-0067">ATP-binding</keyword>
<name>A0A9P8JUV6_AURME</name>
<dbReference type="GO" id="GO:0016887">
    <property type="term" value="F:ATP hydrolysis activity"/>
    <property type="evidence" value="ECO:0007669"/>
    <property type="project" value="InterPro"/>
</dbReference>
<dbReference type="PROSITE" id="PS00211">
    <property type="entry name" value="ABC_TRANSPORTER_1"/>
    <property type="match status" value="1"/>
</dbReference>
<keyword evidence="1" id="KW-0547">Nucleotide-binding</keyword>
<evidence type="ECO:0000256" key="1">
    <source>
        <dbReference type="ARBA" id="ARBA00022741"/>
    </source>
</evidence>
<dbReference type="SUPFAM" id="SSF52540">
    <property type="entry name" value="P-loop containing nucleoside triphosphate hydrolases"/>
    <property type="match status" value="1"/>
</dbReference>
<evidence type="ECO:0000256" key="2">
    <source>
        <dbReference type="ARBA" id="ARBA00022840"/>
    </source>
</evidence>
<dbReference type="AlphaFoldDB" id="A0A9P8JUV6"/>
<dbReference type="PROSITE" id="PS50893">
    <property type="entry name" value="ABC_TRANSPORTER_2"/>
    <property type="match status" value="1"/>
</dbReference>
<dbReference type="Pfam" id="PF00005">
    <property type="entry name" value="ABC_tran"/>
    <property type="match status" value="1"/>
</dbReference>
<dbReference type="PANTHER" id="PTHR24223:SF345">
    <property type="entry name" value="ABC MULTIDRUG TRANSPORTER (EUROFUNG)"/>
    <property type="match status" value="1"/>
</dbReference>
<keyword evidence="5" id="KW-1185">Reference proteome</keyword>
<protein>
    <submittedName>
        <fullName evidence="4">P-loop containing nucleoside triphosphate hydrolase protein</fullName>
    </submittedName>
</protein>
<dbReference type="InterPro" id="IPR025662">
    <property type="entry name" value="Sigma_54_int_dom_ATP-bd_1"/>
</dbReference>
<dbReference type="PROSITE" id="PS00675">
    <property type="entry name" value="SIGMA54_INTERACT_1"/>
    <property type="match status" value="1"/>
</dbReference>
<dbReference type="SMART" id="SM00382">
    <property type="entry name" value="AAA"/>
    <property type="match status" value="1"/>
</dbReference>
<dbReference type="GO" id="GO:0042626">
    <property type="term" value="F:ATPase-coupled transmembrane transporter activity"/>
    <property type="evidence" value="ECO:0007669"/>
    <property type="project" value="TreeGrafter"/>
</dbReference>
<sequence length="248" mass="27114">MPSNWPSADSLSLRGVRVCHGNQVILSNVNLDVQAGAKVFICGETGSGKSTLLIALLRLCPVQQGSIQADGVEIAQATPSIIRERCFIVVPQDAFFQPDISLRSNIDPMDHHSTEEITQALQQLHLWSHFQDASTGCHDDSRVLALPLSYFPPLSAGQKQLLSLVRSVLGARDQVKQGRKPIILLDEPTANLDDEYESLSSSVIEQEFADKGHTVLMITHSSKDLRERVKPAKDAIIRINNGSMSVVA</sequence>
<organism evidence="4 5">
    <name type="scientific">Aureobasidium melanogenum</name>
    <name type="common">Aureobasidium pullulans var. melanogenum</name>
    <dbReference type="NCBI Taxonomy" id="46634"/>
    <lineage>
        <taxon>Eukaryota</taxon>
        <taxon>Fungi</taxon>
        <taxon>Dikarya</taxon>
        <taxon>Ascomycota</taxon>
        <taxon>Pezizomycotina</taxon>
        <taxon>Dothideomycetes</taxon>
        <taxon>Dothideomycetidae</taxon>
        <taxon>Dothideales</taxon>
        <taxon>Saccotheciaceae</taxon>
        <taxon>Aureobasidium</taxon>
    </lineage>
</organism>
<comment type="caution">
    <text evidence="4">The sequence shown here is derived from an EMBL/GenBank/DDBJ whole genome shotgun (WGS) entry which is preliminary data.</text>
</comment>
<dbReference type="InterPro" id="IPR003439">
    <property type="entry name" value="ABC_transporter-like_ATP-bd"/>
</dbReference>
<reference evidence="4" key="1">
    <citation type="journal article" date="2021" name="J Fungi (Basel)">
        <title>Virulence traits and population genomics of the black yeast Aureobasidium melanogenum.</title>
        <authorList>
            <person name="Cernosa A."/>
            <person name="Sun X."/>
            <person name="Gostincar C."/>
            <person name="Fang C."/>
            <person name="Gunde-Cimerman N."/>
            <person name="Song Z."/>
        </authorList>
    </citation>
    <scope>NUCLEOTIDE SEQUENCE</scope>
    <source>
        <strain evidence="4">EXF-9298</strain>
    </source>
</reference>
<evidence type="ECO:0000259" key="3">
    <source>
        <dbReference type="PROSITE" id="PS50893"/>
    </source>
</evidence>
<feature type="non-terminal residue" evidence="4">
    <location>
        <position position="1"/>
    </location>
</feature>
<dbReference type="PANTHER" id="PTHR24223">
    <property type="entry name" value="ATP-BINDING CASSETTE SUB-FAMILY C"/>
    <property type="match status" value="1"/>
</dbReference>
<proteinExistence type="predicted"/>